<evidence type="ECO:0000313" key="6">
    <source>
        <dbReference type="EMBL" id="KAI2661820.1"/>
    </source>
</evidence>
<reference evidence="6 7" key="1">
    <citation type="submission" date="2022-01" db="EMBL/GenBank/DDBJ databases">
        <title>A high-quality chromosome-level genome assembly of rohu carp, Labeo rohita.</title>
        <authorList>
            <person name="Arick M.A. II"/>
            <person name="Hsu C.-Y."/>
            <person name="Magbanua Z."/>
            <person name="Pechanova O."/>
            <person name="Grover C."/>
            <person name="Miller E."/>
            <person name="Thrash A."/>
            <person name="Ezzel L."/>
            <person name="Alam S."/>
            <person name="Benzie J."/>
            <person name="Hamilton M."/>
            <person name="Karsi A."/>
            <person name="Lawrence M.L."/>
            <person name="Peterson D.G."/>
        </authorList>
    </citation>
    <scope>NUCLEOTIDE SEQUENCE [LARGE SCALE GENOMIC DNA]</scope>
    <source>
        <strain evidence="7">BAU-BD-2019</strain>
        <tissue evidence="6">Blood</tissue>
    </source>
</reference>
<comment type="similarity">
    <text evidence="2">Belongs to the OSBP family.</text>
</comment>
<evidence type="ECO:0000313" key="7">
    <source>
        <dbReference type="Proteomes" id="UP000830375"/>
    </source>
</evidence>
<feature type="region of interest" description="Disordered" evidence="5">
    <location>
        <begin position="222"/>
        <end position="259"/>
    </location>
</feature>
<dbReference type="EMBL" id="JACTAM010000008">
    <property type="protein sequence ID" value="KAI2661820.1"/>
    <property type="molecule type" value="Genomic_DNA"/>
</dbReference>
<evidence type="ECO:0000256" key="3">
    <source>
        <dbReference type="RuleBase" id="RU003845"/>
    </source>
</evidence>
<gene>
    <name evidence="6" type="ORF">H4Q32_007503</name>
</gene>
<proteinExistence type="inferred from homology"/>
<dbReference type="PANTHER" id="PTHR10972">
    <property type="entry name" value="OXYSTEROL-BINDING PROTEIN-RELATED"/>
    <property type="match status" value="1"/>
</dbReference>
<dbReference type="PROSITE" id="PS01013">
    <property type="entry name" value="OSBP"/>
    <property type="match status" value="1"/>
</dbReference>
<evidence type="ECO:0000256" key="2">
    <source>
        <dbReference type="RuleBase" id="RU003844"/>
    </source>
</evidence>
<sequence>MEAFIRWRTSDTDPSHFHLQEAETGFVPSVQDFDKKLAEADAYLQILIDQLKLFDEKIKDCKEDESRRKIENLKDTTCSMVESIKHCIVLLQIAKDQSSEQQHANGLISTINPVDGVFQPTPLNTSVVSASAMPTQTTLPTDGAQVCKTEQRPSSLPMGPVVTVMGSLQTPTPNSTGSGPSAPSSSVTSPSHMNVPPHTVPDFSYSSSEDEFYDADEFYQSSTSPKHCIDPNRTAAVNSEDSTALKRPDTNESINSSMSNGTTDAGRLADIYLRAEVIVGNVCRFLCTPGFVCKWYLSAFHAGRKGSVAKKPYNPILGEVFFCHWDLPSETEDPAASESVSDGPVPWSSKNSVSFVAEQVSHHPPISAFYAECFSKKIQFNAHIWTKSKFLGMSIGVHNIGQGCVSCLEYDEHYILTFPNGYGRSILTVPWVELGGECNISCSKSGYSANIVFHTKPFYGGKKHRITAEIFAPNDKKSFCSIEGEWNGVMYAKYATGKKVRKLEDQLEYESRSLWKDVTVNLKLKDIDAATEAKHRLEEKQRAEARERKEKEMQWETRLFHEDGECWVYDKPLLKRLTSQRH</sequence>
<keyword evidence="7" id="KW-1185">Reference proteome</keyword>
<name>A0ABQ8MFZ8_LABRO</name>
<dbReference type="InterPro" id="IPR000648">
    <property type="entry name" value="Oxysterol-bd"/>
</dbReference>
<evidence type="ECO:0000256" key="5">
    <source>
        <dbReference type="SAM" id="MobiDB-lite"/>
    </source>
</evidence>
<evidence type="ECO:0000256" key="1">
    <source>
        <dbReference type="ARBA" id="ARBA00023121"/>
    </source>
</evidence>
<keyword evidence="1" id="KW-0446">Lipid-binding</keyword>
<dbReference type="SUPFAM" id="SSF144000">
    <property type="entry name" value="Oxysterol-binding protein-like"/>
    <property type="match status" value="1"/>
</dbReference>
<dbReference type="Gene3D" id="3.30.70.3490">
    <property type="match status" value="1"/>
</dbReference>
<accession>A0ABQ8MFZ8</accession>
<feature type="compositionally biased region" description="Low complexity" evidence="5">
    <location>
        <begin position="170"/>
        <end position="191"/>
    </location>
</feature>
<comment type="caution">
    <text evidence="6">The sequence shown here is derived from an EMBL/GenBank/DDBJ whole genome shotgun (WGS) entry which is preliminary data.</text>
</comment>
<keyword evidence="3" id="KW-0445">Lipid transport</keyword>
<dbReference type="Proteomes" id="UP000830375">
    <property type="component" value="Unassembled WGS sequence"/>
</dbReference>
<dbReference type="InterPro" id="IPR037239">
    <property type="entry name" value="OSBP_sf"/>
</dbReference>
<feature type="coiled-coil region" evidence="4">
    <location>
        <begin position="527"/>
        <end position="554"/>
    </location>
</feature>
<protein>
    <recommendedName>
        <fullName evidence="3">Oxysterol-binding protein</fullName>
    </recommendedName>
</protein>
<dbReference type="Gene3D" id="2.40.160.120">
    <property type="match status" value="1"/>
</dbReference>
<keyword evidence="3" id="KW-0813">Transport</keyword>
<feature type="region of interest" description="Disordered" evidence="5">
    <location>
        <begin position="164"/>
        <end position="206"/>
    </location>
</feature>
<dbReference type="PANTHER" id="PTHR10972:SF200">
    <property type="entry name" value="OXYSTEROL-BINDING PROTEIN-RELATED PROTEIN 9"/>
    <property type="match status" value="1"/>
</dbReference>
<dbReference type="Pfam" id="PF01237">
    <property type="entry name" value="Oxysterol_BP"/>
    <property type="match status" value="2"/>
</dbReference>
<dbReference type="InterPro" id="IPR018494">
    <property type="entry name" value="Oxysterol-bd_CS"/>
</dbReference>
<organism evidence="6 7">
    <name type="scientific">Labeo rohita</name>
    <name type="common">Indian major carp</name>
    <name type="synonym">Cyprinus rohita</name>
    <dbReference type="NCBI Taxonomy" id="84645"/>
    <lineage>
        <taxon>Eukaryota</taxon>
        <taxon>Metazoa</taxon>
        <taxon>Chordata</taxon>
        <taxon>Craniata</taxon>
        <taxon>Vertebrata</taxon>
        <taxon>Euteleostomi</taxon>
        <taxon>Actinopterygii</taxon>
        <taxon>Neopterygii</taxon>
        <taxon>Teleostei</taxon>
        <taxon>Ostariophysi</taxon>
        <taxon>Cypriniformes</taxon>
        <taxon>Cyprinidae</taxon>
        <taxon>Labeoninae</taxon>
        <taxon>Labeonini</taxon>
        <taxon>Labeo</taxon>
    </lineage>
</organism>
<evidence type="ECO:0000256" key="4">
    <source>
        <dbReference type="SAM" id="Coils"/>
    </source>
</evidence>
<keyword evidence="4" id="KW-0175">Coiled coil</keyword>